<evidence type="ECO:0008006" key="3">
    <source>
        <dbReference type="Google" id="ProtNLM"/>
    </source>
</evidence>
<dbReference type="InterPro" id="IPR034660">
    <property type="entry name" value="DinB/YfiT-like"/>
</dbReference>
<proteinExistence type="predicted"/>
<accession>A0A1A8TPF6</accession>
<dbReference type="AlphaFoldDB" id="A0A1A8TPF6"/>
<dbReference type="EMBL" id="FLOB01000008">
    <property type="protein sequence ID" value="SBS34929.1"/>
    <property type="molecule type" value="Genomic_DNA"/>
</dbReference>
<protein>
    <recommendedName>
        <fullName evidence="3">DinB family protein</fullName>
    </recommendedName>
</protein>
<dbReference type="OrthoDB" id="1162179at2"/>
<dbReference type="PANTHER" id="PTHR39473">
    <property type="match status" value="1"/>
</dbReference>
<dbReference type="RefSeq" id="WP_067018227.1">
    <property type="nucleotide sequence ID" value="NZ_FLOB01000008.1"/>
</dbReference>
<dbReference type="SUPFAM" id="SSF109854">
    <property type="entry name" value="DinB/YfiT-like putative metalloenzymes"/>
    <property type="match status" value="1"/>
</dbReference>
<evidence type="ECO:0000313" key="1">
    <source>
        <dbReference type="EMBL" id="SBS34929.1"/>
    </source>
</evidence>
<name>A0A1A8TPF6_9GAMM</name>
<organism evidence="1 2">
    <name type="scientific">Marinomonas spartinae</name>
    <dbReference type="NCBI Taxonomy" id="1792290"/>
    <lineage>
        <taxon>Bacteria</taxon>
        <taxon>Pseudomonadati</taxon>
        <taxon>Pseudomonadota</taxon>
        <taxon>Gammaproteobacteria</taxon>
        <taxon>Oceanospirillales</taxon>
        <taxon>Oceanospirillaceae</taxon>
        <taxon>Marinomonas</taxon>
    </lineage>
</organism>
<evidence type="ECO:0000313" key="2">
    <source>
        <dbReference type="Proteomes" id="UP000092544"/>
    </source>
</evidence>
<keyword evidence="2" id="KW-1185">Reference proteome</keyword>
<gene>
    <name evidence="1" type="ORF">MSP8886_03214</name>
</gene>
<dbReference type="PANTHER" id="PTHR39473:SF1">
    <property type="entry name" value="DINB-LIKE DOMAIN-CONTAINING PROTEIN"/>
    <property type="match status" value="1"/>
</dbReference>
<dbReference type="STRING" id="1792290.MSP8886_03214"/>
<sequence length="184" mass="20848">MQTNLITLSPVQNRMRTSIIDGCIETLQQGQQFLSSISNKEYQLAAPPYVTSSIGKHFRHLLDLFYAIYSKKDVIDYNLRRRDSVVETSRIVALEEIEALIAWLDNLDEHQLGRKVLVSTEVCLNSTQVCVVSSTFERELSFVALHATHHYAMANVIVRSLKINIRANDTFGCAPTTISYLRGQ</sequence>
<dbReference type="Proteomes" id="UP000092544">
    <property type="component" value="Unassembled WGS sequence"/>
</dbReference>
<reference evidence="1 2" key="1">
    <citation type="submission" date="2016-06" db="EMBL/GenBank/DDBJ databases">
        <authorList>
            <person name="Kjaerup R.B."/>
            <person name="Dalgaard T.S."/>
            <person name="Juul-Madsen H.R."/>
        </authorList>
    </citation>
    <scope>NUCLEOTIDE SEQUENCE [LARGE SCALE GENOMIC DNA]</scope>
    <source>
        <strain evidence="1 2">CECT 8886</strain>
    </source>
</reference>